<dbReference type="GO" id="GO:0000122">
    <property type="term" value="P:negative regulation of transcription by RNA polymerase II"/>
    <property type="evidence" value="ECO:0007669"/>
    <property type="project" value="EnsemblMetazoa"/>
</dbReference>
<feature type="compositionally biased region" description="Acidic residues" evidence="2">
    <location>
        <begin position="71"/>
        <end position="81"/>
    </location>
</feature>
<dbReference type="Proteomes" id="UP000002282">
    <property type="component" value="Chromosome 2R"/>
</dbReference>
<dbReference type="AlphaFoldDB" id="B4P4Z6"/>
<dbReference type="GO" id="GO:0000785">
    <property type="term" value="C:chromatin"/>
    <property type="evidence" value="ECO:0007669"/>
    <property type="project" value="EnsemblMetazoa"/>
</dbReference>
<dbReference type="GO" id="GO:0070176">
    <property type="term" value="C:DRM complex"/>
    <property type="evidence" value="ECO:0007669"/>
    <property type="project" value="InterPro"/>
</dbReference>
<proteinExistence type="inferred from homology"/>
<organism evidence="3 4">
    <name type="scientific">Drosophila yakuba</name>
    <name type="common">Fruit fly</name>
    <dbReference type="NCBI Taxonomy" id="7245"/>
    <lineage>
        <taxon>Eukaryota</taxon>
        <taxon>Metazoa</taxon>
        <taxon>Ecdysozoa</taxon>
        <taxon>Arthropoda</taxon>
        <taxon>Hexapoda</taxon>
        <taxon>Insecta</taxon>
        <taxon>Pterygota</taxon>
        <taxon>Neoptera</taxon>
        <taxon>Endopterygota</taxon>
        <taxon>Diptera</taxon>
        <taxon>Brachycera</taxon>
        <taxon>Muscomorpha</taxon>
        <taxon>Ephydroidea</taxon>
        <taxon>Drosophilidae</taxon>
        <taxon>Drosophila</taxon>
        <taxon>Sophophora</taxon>
    </lineage>
</organism>
<comment type="similarity">
    <text evidence="1">Belongs to the lin-52 family.</text>
</comment>
<dbReference type="KEGG" id="dya:Dyak_GE12489"/>
<dbReference type="PANTHER" id="PTHR31489:SF2">
    <property type="entry name" value="PROTEIN LIN-52 HOMOLOG"/>
    <property type="match status" value="1"/>
</dbReference>
<accession>B4P4Z6</accession>
<name>B4P4Z6_DROYA</name>
<dbReference type="SMR" id="B4P4Z6"/>
<feature type="compositionally biased region" description="Acidic residues" evidence="2">
    <location>
        <begin position="18"/>
        <end position="27"/>
    </location>
</feature>
<dbReference type="EMBL" id="CM000158">
    <property type="protein sequence ID" value="EDW90717.1"/>
    <property type="molecule type" value="Genomic_DNA"/>
</dbReference>
<dbReference type="HOGENOM" id="CLU_154820_0_0_1"/>
<dbReference type="PANTHER" id="PTHR31489">
    <property type="entry name" value="LIN52 FAMILY MEMBER"/>
    <property type="match status" value="1"/>
</dbReference>
<dbReference type="GO" id="GO:0007283">
    <property type="term" value="P:spermatogenesis"/>
    <property type="evidence" value="ECO:0007669"/>
    <property type="project" value="EnsemblMetazoa"/>
</dbReference>
<evidence type="ECO:0000256" key="2">
    <source>
        <dbReference type="SAM" id="MobiDB-lite"/>
    </source>
</evidence>
<reference evidence="3 4" key="2">
    <citation type="journal article" date="2007" name="PLoS Biol.">
        <title>Principles of genome evolution in the Drosophila melanogaster species group.</title>
        <authorList>
            <person name="Ranz J.M."/>
            <person name="Maurin D."/>
            <person name="Chan Y.S."/>
            <person name="von Grotthuss M."/>
            <person name="Hillier L.W."/>
            <person name="Roote J."/>
            <person name="Ashburner M."/>
            <person name="Bergman C.M."/>
        </authorList>
    </citation>
    <scope>NUCLEOTIDE SEQUENCE [LARGE SCALE GENOMIC DNA]</scope>
    <source>
        <strain evidence="4">Tai18E2 / Tucson 14021-0261.01</strain>
    </source>
</reference>
<dbReference type="eggNOG" id="ENOG502TFAA">
    <property type="taxonomic scope" value="Eukaryota"/>
</dbReference>
<dbReference type="OrthoDB" id="7872350at2759"/>
<feature type="region of interest" description="Disordered" evidence="2">
    <location>
        <begin position="1"/>
        <end position="82"/>
    </location>
</feature>
<evidence type="ECO:0000313" key="3">
    <source>
        <dbReference type="EMBL" id="EDW90717.1"/>
    </source>
</evidence>
<keyword evidence="4" id="KW-1185">Reference proteome</keyword>
<gene>
    <name evidence="3" type="primary">Dyak\GE12489</name>
    <name evidence="3" type="synonym">dyak_GLEANR_12739</name>
    <name evidence="3" type="synonym">GE12489</name>
    <name evidence="3" type="ORF">Dyak_GE12489</name>
</gene>
<sequence length="137" mass="15645">MAKVAKSIKGDSPSDAEYTLEDDPIEFELEKMERGSGSSNGESDDEGQQDHKQVDSIIAEMDEQKDKEQEAAGEQDAESEEDLRRMYELSLLTPEAMAAHIQQLEKELYELSQQEARELNRSKHLRIFGNSRRRANK</sequence>
<reference evidence="3 4" key="1">
    <citation type="journal article" date="2007" name="Nature">
        <title>Evolution of genes and genomes on the Drosophila phylogeny.</title>
        <authorList>
            <consortium name="Drosophila 12 Genomes Consortium"/>
            <person name="Clark A.G."/>
            <person name="Eisen M.B."/>
            <person name="Smith D.R."/>
            <person name="Bergman C.M."/>
            <person name="Oliver B."/>
            <person name="Markow T.A."/>
            <person name="Kaufman T.C."/>
            <person name="Kellis M."/>
            <person name="Gelbart W."/>
            <person name="Iyer V.N."/>
            <person name="Pollard D.A."/>
            <person name="Sackton T.B."/>
            <person name="Larracuente A.M."/>
            <person name="Singh N.D."/>
            <person name="Abad J.P."/>
            <person name="Abt D.N."/>
            <person name="Adryan B."/>
            <person name="Aguade M."/>
            <person name="Akashi H."/>
            <person name="Anderson W.W."/>
            <person name="Aquadro C.F."/>
            <person name="Ardell D.H."/>
            <person name="Arguello R."/>
            <person name="Artieri C.G."/>
            <person name="Barbash D.A."/>
            <person name="Barker D."/>
            <person name="Barsanti P."/>
            <person name="Batterham P."/>
            <person name="Batzoglou S."/>
            <person name="Begun D."/>
            <person name="Bhutkar A."/>
            <person name="Blanco E."/>
            <person name="Bosak S.A."/>
            <person name="Bradley R.K."/>
            <person name="Brand A.D."/>
            <person name="Brent M.R."/>
            <person name="Brooks A.N."/>
            <person name="Brown R.H."/>
            <person name="Butlin R.K."/>
            <person name="Caggese C."/>
            <person name="Calvi B.R."/>
            <person name="Bernardo de Carvalho A."/>
            <person name="Caspi A."/>
            <person name="Castrezana S."/>
            <person name="Celniker S.E."/>
            <person name="Chang J.L."/>
            <person name="Chapple C."/>
            <person name="Chatterji S."/>
            <person name="Chinwalla A."/>
            <person name="Civetta A."/>
            <person name="Clifton S.W."/>
            <person name="Comeron J.M."/>
            <person name="Costello J.C."/>
            <person name="Coyne J.A."/>
            <person name="Daub J."/>
            <person name="David R.G."/>
            <person name="Delcher A.L."/>
            <person name="Delehaunty K."/>
            <person name="Do C.B."/>
            <person name="Ebling H."/>
            <person name="Edwards K."/>
            <person name="Eickbush T."/>
            <person name="Evans J.D."/>
            <person name="Filipski A."/>
            <person name="Findeiss S."/>
            <person name="Freyhult E."/>
            <person name="Fulton L."/>
            <person name="Fulton R."/>
            <person name="Garcia A.C."/>
            <person name="Gardiner A."/>
            <person name="Garfield D.A."/>
            <person name="Garvin B.E."/>
            <person name="Gibson G."/>
            <person name="Gilbert D."/>
            <person name="Gnerre S."/>
            <person name="Godfrey J."/>
            <person name="Good R."/>
            <person name="Gotea V."/>
            <person name="Gravely B."/>
            <person name="Greenberg A.J."/>
            <person name="Griffiths-Jones S."/>
            <person name="Gross S."/>
            <person name="Guigo R."/>
            <person name="Gustafson E.A."/>
            <person name="Haerty W."/>
            <person name="Hahn M.W."/>
            <person name="Halligan D.L."/>
            <person name="Halpern A.L."/>
            <person name="Halter G.M."/>
            <person name="Han M.V."/>
            <person name="Heger A."/>
            <person name="Hillier L."/>
            <person name="Hinrichs A.S."/>
            <person name="Holmes I."/>
            <person name="Hoskins R.A."/>
            <person name="Hubisz M.J."/>
            <person name="Hultmark D."/>
            <person name="Huntley M.A."/>
            <person name="Jaffe D.B."/>
            <person name="Jagadeeshan S."/>
            <person name="Jeck W.R."/>
            <person name="Johnson J."/>
            <person name="Jones C.D."/>
            <person name="Jordan W.C."/>
            <person name="Karpen G.H."/>
            <person name="Kataoka E."/>
            <person name="Keightley P.D."/>
            <person name="Kheradpour P."/>
            <person name="Kirkness E.F."/>
            <person name="Koerich L.B."/>
            <person name="Kristiansen K."/>
            <person name="Kudrna D."/>
            <person name="Kulathinal R.J."/>
            <person name="Kumar S."/>
            <person name="Kwok R."/>
            <person name="Lander E."/>
            <person name="Langley C.H."/>
            <person name="Lapoint R."/>
            <person name="Lazzaro B.P."/>
            <person name="Lee S.J."/>
            <person name="Levesque L."/>
            <person name="Li R."/>
            <person name="Lin C.F."/>
            <person name="Lin M.F."/>
            <person name="Lindblad-Toh K."/>
            <person name="Llopart A."/>
            <person name="Long M."/>
            <person name="Low L."/>
            <person name="Lozovsky E."/>
            <person name="Lu J."/>
            <person name="Luo M."/>
            <person name="Machado C.A."/>
            <person name="Makalowski W."/>
            <person name="Marzo M."/>
            <person name="Matsuda M."/>
            <person name="Matzkin L."/>
            <person name="McAllister B."/>
            <person name="McBride C.S."/>
            <person name="McKernan B."/>
            <person name="McKernan K."/>
            <person name="Mendez-Lago M."/>
            <person name="Minx P."/>
            <person name="Mollenhauer M.U."/>
            <person name="Montooth K."/>
            <person name="Mount S.M."/>
            <person name="Mu X."/>
            <person name="Myers E."/>
            <person name="Negre B."/>
            <person name="Newfeld S."/>
            <person name="Nielsen R."/>
            <person name="Noor M.A."/>
            <person name="O'Grady P."/>
            <person name="Pachter L."/>
            <person name="Papaceit M."/>
            <person name="Parisi M.J."/>
            <person name="Parisi M."/>
            <person name="Parts L."/>
            <person name="Pedersen J.S."/>
            <person name="Pesole G."/>
            <person name="Phillippy A.M."/>
            <person name="Ponting C.P."/>
            <person name="Pop M."/>
            <person name="Porcelli D."/>
            <person name="Powell J.R."/>
            <person name="Prohaska S."/>
            <person name="Pruitt K."/>
            <person name="Puig M."/>
            <person name="Quesneville H."/>
            <person name="Ram K.R."/>
            <person name="Rand D."/>
            <person name="Rasmussen M.D."/>
            <person name="Reed L.K."/>
            <person name="Reenan R."/>
            <person name="Reily A."/>
            <person name="Remington K.A."/>
            <person name="Rieger T.T."/>
            <person name="Ritchie M.G."/>
            <person name="Robin C."/>
            <person name="Rogers Y.H."/>
            <person name="Rohde C."/>
            <person name="Rozas J."/>
            <person name="Rubenfield M.J."/>
            <person name="Ruiz A."/>
            <person name="Russo S."/>
            <person name="Salzberg S.L."/>
            <person name="Sanchez-Gracia A."/>
            <person name="Saranga D.J."/>
            <person name="Sato H."/>
            <person name="Schaeffer S.W."/>
            <person name="Schatz M.C."/>
            <person name="Schlenke T."/>
            <person name="Schwartz R."/>
            <person name="Segarra C."/>
            <person name="Singh R.S."/>
            <person name="Sirot L."/>
            <person name="Sirota M."/>
            <person name="Sisneros N.B."/>
            <person name="Smith C.D."/>
            <person name="Smith T.F."/>
            <person name="Spieth J."/>
            <person name="Stage D.E."/>
            <person name="Stark A."/>
            <person name="Stephan W."/>
            <person name="Strausberg R.L."/>
            <person name="Strempel S."/>
            <person name="Sturgill D."/>
            <person name="Sutton G."/>
            <person name="Sutton G.G."/>
            <person name="Tao W."/>
            <person name="Teichmann S."/>
            <person name="Tobari Y.N."/>
            <person name="Tomimura Y."/>
            <person name="Tsolas J.M."/>
            <person name="Valente V.L."/>
            <person name="Venter E."/>
            <person name="Venter J.C."/>
            <person name="Vicario S."/>
            <person name="Vieira F.G."/>
            <person name="Vilella A.J."/>
            <person name="Villasante A."/>
            <person name="Walenz B."/>
            <person name="Wang J."/>
            <person name="Wasserman M."/>
            <person name="Watts T."/>
            <person name="Wilson D."/>
            <person name="Wilson R.K."/>
            <person name="Wing R.A."/>
            <person name="Wolfner M.F."/>
            <person name="Wong A."/>
            <person name="Wong G.K."/>
            <person name="Wu C.I."/>
            <person name="Wu G."/>
            <person name="Yamamoto D."/>
            <person name="Yang H.P."/>
            <person name="Yang S.P."/>
            <person name="Yorke J.A."/>
            <person name="Yoshida K."/>
            <person name="Zdobnov E."/>
            <person name="Zhang P."/>
            <person name="Zhang Y."/>
            <person name="Zimin A.V."/>
            <person name="Baldwin J."/>
            <person name="Abdouelleil A."/>
            <person name="Abdulkadir J."/>
            <person name="Abebe A."/>
            <person name="Abera B."/>
            <person name="Abreu J."/>
            <person name="Acer S.C."/>
            <person name="Aftuck L."/>
            <person name="Alexander A."/>
            <person name="An P."/>
            <person name="Anderson E."/>
            <person name="Anderson S."/>
            <person name="Arachi H."/>
            <person name="Azer M."/>
            <person name="Bachantsang P."/>
            <person name="Barry A."/>
            <person name="Bayul T."/>
            <person name="Berlin A."/>
            <person name="Bessette D."/>
            <person name="Bloom T."/>
            <person name="Blye J."/>
            <person name="Boguslavskiy L."/>
            <person name="Bonnet C."/>
            <person name="Boukhgalter B."/>
            <person name="Bourzgui I."/>
            <person name="Brown A."/>
            <person name="Cahill P."/>
            <person name="Channer S."/>
            <person name="Cheshatsang Y."/>
            <person name="Chuda L."/>
            <person name="Citroen M."/>
            <person name="Collymore A."/>
            <person name="Cooke P."/>
            <person name="Costello M."/>
            <person name="D'Aco K."/>
            <person name="Daza R."/>
            <person name="De Haan G."/>
            <person name="DeGray S."/>
            <person name="DeMaso C."/>
            <person name="Dhargay N."/>
            <person name="Dooley K."/>
            <person name="Dooley E."/>
            <person name="Doricent M."/>
            <person name="Dorje P."/>
            <person name="Dorjee K."/>
            <person name="Dupes A."/>
            <person name="Elong R."/>
            <person name="Falk J."/>
            <person name="Farina A."/>
            <person name="Faro S."/>
            <person name="Ferguson D."/>
            <person name="Fisher S."/>
            <person name="Foley C.D."/>
            <person name="Franke A."/>
            <person name="Friedrich D."/>
            <person name="Gadbois L."/>
            <person name="Gearin G."/>
            <person name="Gearin C.R."/>
            <person name="Giannoukos G."/>
            <person name="Goode T."/>
            <person name="Graham J."/>
            <person name="Grandbois E."/>
            <person name="Grewal S."/>
            <person name="Gyaltsen K."/>
            <person name="Hafez N."/>
            <person name="Hagos B."/>
            <person name="Hall J."/>
            <person name="Henson C."/>
            <person name="Hollinger A."/>
            <person name="Honan T."/>
            <person name="Huard M.D."/>
            <person name="Hughes L."/>
            <person name="Hurhula B."/>
            <person name="Husby M.E."/>
            <person name="Kamat A."/>
            <person name="Kanga B."/>
            <person name="Kashin S."/>
            <person name="Khazanovich D."/>
            <person name="Kisner P."/>
            <person name="Lance K."/>
            <person name="Lara M."/>
            <person name="Lee W."/>
            <person name="Lennon N."/>
            <person name="Letendre F."/>
            <person name="LeVine R."/>
            <person name="Lipovsky A."/>
            <person name="Liu X."/>
            <person name="Liu J."/>
            <person name="Liu S."/>
            <person name="Lokyitsang T."/>
            <person name="Lokyitsang Y."/>
            <person name="Lubonja R."/>
            <person name="Lui A."/>
            <person name="MacDonald P."/>
            <person name="Magnisalis V."/>
            <person name="Maru K."/>
            <person name="Matthews C."/>
            <person name="McCusker W."/>
            <person name="McDonough S."/>
            <person name="Mehta T."/>
            <person name="Meldrim J."/>
            <person name="Meneus L."/>
            <person name="Mihai O."/>
            <person name="Mihalev A."/>
            <person name="Mihova T."/>
            <person name="Mittelman R."/>
            <person name="Mlenga V."/>
            <person name="Montmayeur A."/>
            <person name="Mulrain L."/>
            <person name="Navidi A."/>
            <person name="Naylor J."/>
            <person name="Negash T."/>
            <person name="Nguyen T."/>
            <person name="Nguyen N."/>
            <person name="Nicol R."/>
            <person name="Norbu C."/>
            <person name="Norbu N."/>
            <person name="Novod N."/>
            <person name="O'Neill B."/>
            <person name="Osman S."/>
            <person name="Markiewicz E."/>
            <person name="Oyono O.L."/>
            <person name="Patti C."/>
            <person name="Phunkhang P."/>
            <person name="Pierre F."/>
            <person name="Priest M."/>
            <person name="Raghuraman S."/>
            <person name="Rege F."/>
            <person name="Reyes R."/>
            <person name="Rise C."/>
            <person name="Rogov P."/>
            <person name="Ross K."/>
            <person name="Ryan E."/>
            <person name="Settipalli S."/>
            <person name="Shea T."/>
            <person name="Sherpa N."/>
            <person name="Shi L."/>
            <person name="Shih D."/>
            <person name="Sparrow T."/>
            <person name="Spaulding J."/>
            <person name="Stalker J."/>
            <person name="Stange-Thomann N."/>
            <person name="Stavropoulos S."/>
            <person name="Stone C."/>
            <person name="Strader C."/>
            <person name="Tesfaye S."/>
            <person name="Thomson T."/>
            <person name="Thoulutsang Y."/>
            <person name="Thoulutsang D."/>
            <person name="Topham K."/>
            <person name="Topping I."/>
            <person name="Tsamla T."/>
            <person name="Vassiliev H."/>
            <person name="Vo A."/>
            <person name="Wangchuk T."/>
            <person name="Wangdi T."/>
            <person name="Weiand M."/>
            <person name="Wilkinson J."/>
            <person name="Wilson A."/>
            <person name="Yadav S."/>
            <person name="Young G."/>
            <person name="Yu Q."/>
            <person name="Zembek L."/>
            <person name="Zhong D."/>
            <person name="Zimmer A."/>
            <person name="Zwirko Z."/>
            <person name="Jaffe D.B."/>
            <person name="Alvarez P."/>
            <person name="Brockman W."/>
            <person name="Butler J."/>
            <person name="Chin C."/>
            <person name="Gnerre S."/>
            <person name="Grabherr M."/>
            <person name="Kleber M."/>
            <person name="Mauceli E."/>
            <person name="MacCallum I."/>
        </authorList>
    </citation>
    <scope>NUCLEOTIDE SEQUENCE [LARGE SCALE GENOMIC DNA]</scope>
    <source>
        <strain evidence="4">Tai18E2 / Tucson 14021-0261.01</strain>
    </source>
</reference>
<dbReference type="InterPro" id="IPR018737">
    <property type="entry name" value="DREAM_LIN52"/>
</dbReference>
<evidence type="ECO:0000313" key="4">
    <source>
        <dbReference type="Proteomes" id="UP000002282"/>
    </source>
</evidence>
<dbReference type="OMA" id="RQDQKNV"/>
<protein>
    <submittedName>
        <fullName evidence="3">Uncharacterized protein</fullName>
    </submittedName>
</protein>
<dbReference type="GO" id="GO:0044877">
    <property type="term" value="F:protein-containing complex binding"/>
    <property type="evidence" value="ECO:0007669"/>
    <property type="project" value="EnsemblMetazoa"/>
</dbReference>
<dbReference type="PhylomeDB" id="B4P4Z6"/>
<dbReference type="Pfam" id="PF10044">
    <property type="entry name" value="LIN52"/>
    <property type="match status" value="1"/>
</dbReference>
<evidence type="ECO:0000256" key="1">
    <source>
        <dbReference type="ARBA" id="ARBA00005456"/>
    </source>
</evidence>